<sequence length="35" mass="4323">PEFITTEKPPLLKDVEYFEKKLYERCRIPDYYLGK</sequence>
<feature type="non-terminal residue" evidence="1">
    <location>
        <position position="1"/>
    </location>
</feature>
<protein>
    <submittedName>
        <fullName evidence="1">Uncharacterized protein</fullName>
    </submittedName>
</protein>
<reference evidence="1" key="1">
    <citation type="journal article" date="2014" name="Front. Microbiol.">
        <title>High frequency of phylogenetically diverse reductive dehalogenase-homologous genes in deep subseafloor sedimentary metagenomes.</title>
        <authorList>
            <person name="Kawai M."/>
            <person name="Futagami T."/>
            <person name="Toyoda A."/>
            <person name="Takaki Y."/>
            <person name="Nishi S."/>
            <person name="Hori S."/>
            <person name="Arai W."/>
            <person name="Tsubouchi T."/>
            <person name="Morono Y."/>
            <person name="Uchiyama I."/>
            <person name="Ito T."/>
            <person name="Fujiyama A."/>
            <person name="Inagaki F."/>
            <person name="Takami H."/>
        </authorList>
    </citation>
    <scope>NUCLEOTIDE SEQUENCE</scope>
    <source>
        <strain evidence="1">Expedition CK06-06</strain>
    </source>
</reference>
<comment type="caution">
    <text evidence="1">The sequence shown here is derived from an EMBL/GenBank/DDBJ whole genome shotgun (WGS) entry which is preliminary data.</text>
</comment>
<feature type="non-terminal residue" evidence="1">
    <location>
        <position position="35"/>
    </location>
</feature>
<dbReference type="EMBL" id="BARU01049794">
    <property type="protein sequence ID" value="GAH96332.1"/>
    <property type="molecule type" value="Genomic_DNA"/>
</dbReference>
<accession>X1JQH8</accession>
<proteinExistence type="predicted"/>
<gene>
    <name evidence="1" type="ORF">S03H2_73044</name>
</gene>
<dbReference type="AlphaFoldDB" id="X1JQH8"/>
<name>X1JQH8_9ZZZZ</name>
<organism evidence="1">
    <name type="scientific">marine sediment metagenome</name>
    <dbReference type="NCBI Taxonomy" id="412755"/>
    <lineage>
        <taxon>unclassified sequences</taxon>
        <taxon>metagenomes</taxon>
        <taxon>ecological metagenomes</taxon>
    </lineage>
</organism>
<evidence type="ECO:0000313" key="1">
    <source>
        <dbReference type="EMBL" id="GAH96332.1"/>
    </source>
</evidence>